<proteinExistence type="predicted"/>
<sequence>MRLLLKHHGDLFLKKNCNAFIALRRFDSVVSSCFGISRCIPEFHERIFDFEEAYKMCGISCTTKVHIVCRYLVPFQLKYLPTDNGLAVVSEQSLESSHHHFNNVWRRYKFGEDTESYGQGLFNAVCELNFIYLATDNAADVWKGLQDENEIECN</sequence>
<accession>A0AAV7JR23</accession>
<dbReference type="Proteomes" id="UP001165289">
    <property type="component" value="Unassembled WGS sequence"/>
</dbReference>
<evidence type="ECO:0000313" key="2">
    <source>
        <dbReference type="Proteomes" id="UP001165289"/>
    </source>
</evidence>
<comment type="caution">
    <text evidence="1">The sequence shown here is derived from an EMBL/GenBank/DDBJ whole genome shotgun (WGS) entry which is preliminary data.</text>
</comment>
<gene>
    <name evidence="1" type="ORF">LOD99_5302</name>
</gene>
<name>A0AAV7JR23_9METZ</name>
<evidence type="ECO:0000313" key="1">
    <source>
        <dbReference type="EMBL" id="KAI6651336.1"/>
    </source>
</evidence>
<protein>
    <submittedName>
        <fullName evidence="1">Uncharacterized protein</fullName>
    </submittedName>
</protein>
<reference evidence="1 2" key="1">
    <citation type="journal article" date="2023" name="BMC Biol.">
        <title>The compact genome of the sponge Oopsacas minuta (Hexactinellida) is lacking key metazoan core genes.</title>
        <authorList>
            <person name="Santini S."/>
            <person name="Schenkelaars Q."/>
            <person name="Jourda C."/>
            <person name="Duchesne M."/>
            <person name="Belahbib H."/>
            <person name="Rocher C."/>
            <person name="Selva M."/>
            <person name="Riesgo A."/>
            <person name="Vervoort M."/>
            <person name="Leys S.P."/>
            <person name="Kodjabachian L."/>
            <person name="Le Bivic A."/>
            <person name="Borchiellini C."/>
            <person name="Claverie J.M."/>
            <person name="Renard E."/>
        </authorList>
    </citation>
    <scope>NUCLEOTIDE SEQUENCE [LARGE SCALE GENOMIC DNA]</scope>
    <source>
        <strain evidence="1">SPO-2</strain>
    </source>
</reference>
<organism evidence="1 2">
    <name type="scientific">Oopsacas minuta</name>
    <dbReference type="NCBI Taxonomy" id="111878"/>
    <lineage>
        <taxon>Eukaryota</taxon>
        <taxon>Metazoa</taxon>
        <taxon>Porifera</taxon>
        <taxon>Hexactinellida</taxon>
        <taxon>Hexasterophora</taxon>
        <taxon>Lyssacinosida</taxon>
        <taxon>Leucopsacidae</taxon>
        <taxon>Oopsacas</taxon>
    </lineage>
</organism>
<keyword evidence="2" id="KW-1185">Reference proteome</keyword>
<dbReference type="EMBL" id="JAKMXF010000305">
    <property type="protein sequence ID" value="KAI6651336.1"/>
    <property type="molecule type" value="Genomic_DNA"/>
</dbReference>
<dbReference type="AlphaFoldDB" id="A0AAV7JR23"/>